<organism evidence="7 8">
    <name type="scientific">Plectus sambesii</name>
    <dbReference type="NCBI Taxonomy" id="2011161"/>
    <lineage>
        <taxon>Eukaryota</taxon>
        <taxon>Metazoa</taxon>
        <taxon>Ecdysozoa</taxon>
        <taxon>Nematoda</taxon>
        <taxon>Chromadorea</taxon>
        <taxon>Plectida</taxon>
        <taxon>Plectina</taxon>
        <taxon>Plectoidea</taxon>
        <taxon>Plectidae</taxon>
        <taxon>Plectus</taxon>
    </lineage>
</organism>
<dbReference type="InterPro" id="IPR001828">
    <property type="entry name" value="ANF_lig-bd_rcpt"/>
</dbReference>
<name>A0A914VLZ4_9BILA</name>
<dbReference type="InterPro" id="IPR052612">
    <property type="entry name" value="ANP_Clearance_Receptor"/>
</dbReference>
<protein>
    <submittedName>
        <fullName evidence="8">Receptor ligand binding region domain-containing protein</fullName>
    </submittedName>
</protein>
<dbReference type="GO" id="GO:0038023">
    <property type="term" value="F:signaling receptor activity"/>
    <property type="evidence" value="ECO:0007669"/>
    <property type="project" value="TreeGrafter"/>
</dbReference>
<proteinExistence type="predicted"/>
<dbReference type="Proteomes" id="UP000887566">
    <property type="component" value="Unplaced"/>
</dbReference>
<accession>A0A914VLZ4</accession>
<dbReference type="GO" id="GO:0016020">
    <property type="term" value="C:membrane"/>
    <property type="evidence" value="ECO:0007669"/>
    <property type="project" value="UniProtKB-SubCell"/>
</dbReference>
<evidence type="ECO:0000256" key="4">
    <source>
        <dbReference type="ARBA" id="ARBA00023136"/>
    </source>
</evidence>
<keyword evidence="2 5" id="KW-0812">Transmembrane</keyword>
<dbReference type="InterPro" id="IPR028082">
    <property type="entry name" value="Peripla_BP_I"/>
</dbReference>
<dbReference type="AlphaFoldDB" id="A0A914VLZ4"/>
<dbReference type="CDD" id="cd06352">
    <property type="entry name" value="PBP1_NPR_GC-like"/>
    <property type="match status" value="1"/>
</dbReference>
<sequence length="449" mass="50396">MVLNEKTIFEMAKAHLIESKLLDDQLQFELVSVQGCGDFNGVAYASKMYYLQNVKAFVGPSCSDEMTAVAKLATIWNIPLIGYVSSDGYLDNKLIYRTLARISMSASNGITDAVVALLRHFGWQRVSIATSESTVAAKIISEFEAKFAVNNIEIIAKVVFPENMTAEEYIASDKLRKIRETSRIVIVLFGSSLSDCVDFMRAIHLEGMDNDEYMYLLPWLYHDVTSRAPWWTPNGTIIPSIKSDFNRAIVIDNEGILDIANNNFMARVLNETTLNTSNLTQALTMTSIHSYLEMFDALKLYVIAVRKAINESGQQDIYLDGRYIWNKMRSVRFDGVSGPVIMDDQAERVPLYAVFFVDPEQAELTKIISIEPRRMPNCDGLINNTGCFEMFLTDVGDGVWPFKDGKLPSDTPECGFLGEKCDHKVQIAVGVAIIIIILTVVAILIRFQY</sequence>
<dbReference type="SUPFAM" id="SSF53822">
    <property type="entry name" value="Periplasmic binding protein-like I"/>
    <property type="match status" value="1"/>
</dbReference>
<evidence type="ECO:0000256" key="5">
    <source>
        <dbReference type="SAM" id="Phobius"/>
    </source>
</evidence>
<keyword evidence="7" id="KW-1185">Reference proteome</keyword>
<dbReference type="PANTHER" id="PTHR44755:SF8">
    <property type="entry name" value="RECEPTOR LIGAND BINDING REGION DOMAIN-CONTAINING PROTEIN"/>
    <property type="match status" value="1"/>
</dbReference>
<keyword evidence="4 5" id="KW-0472">Membrane</keyword>
<keyword evidence="3 5" id="KW-1133">Transmembrane helix</keyword>
<feature type="transmembrane region" description="Helical" evidence="5">
    <location>
        <begin position="427"/>
        <end position="447"/>
    </location>
</feature>
<dbReference type="Gene3D" id="3.40.50.2300">
    <property type="match status" value="2"/>
</dbReference>
<comment type="subcellular location">
    <subcellularLocation>
        <location evidence="1">Membrane</location>
    </subcellularLocation>
</comment>
<evidence type="ECO:0000256" key="3">
    <source>
        <dbReference type="ARBA" id="ARBA00022989"/>
    </source>
</evidence>
<feature type="domain" description="Receptor ligand binding region" evidence="6">
    <location>
        <begin position="9"/>
        <end position="358"/>
    </location>
</feature>
<evidence type="ECO:0000313" key="8">
    <source>
        <dbReference type="WBParaSite" id="PSAMB.scaffold2139size29008.g16677.t1"/>
    </source>
</evidence>
<evidence type="ECO:0000256" key="2">
    <source>
        <dbReference type="ARBA" id="ARBA00022692"/>
    </source>
</evidence>
<dbReference type="GO" id="GO:0017046">
    <property type="term" value="F:peptide hormone binding"/>
    <property type="evidence" value="ECO:0007669"/>
    <property type="project" value="TreeGrafter"/>
</dbReference>
<dbReference type="GO" id="GO:0007165">
    <property type="term" value="P:signal transduction"/>
    <property type="evidence" value="ECO:0007669"/>
    <property type="project" value="TreeGrafter"/>
</dbReference>
<evidence type="ECO:0000313" key="7">
    <source>
        <dbReference type="Proteomes" id="UP000887566"/>
    </source>
</evidence>
<dbReference type="WBParaSite" id="PSAMB.scaffold2139size29008.g16677.t1">
    <property type="protein sequence ID" value="PSAMB.scaffold2139size29008.g16677.t1"/>
    <property type="gene ID" value="PSAMB.scaffold2139size29008.g16677"/>
</dbReference>
<dbReference type="Pfam" id="PF01094">
    <property type="entry name" value="ANF_receptor"/>
    <property type="match status" value="1"/>
</dbReference>
<evidence type="ECO:0000259" key="6">
    <source>
        <dbReference type="Pfam" id="PF01094"/>
    </source>
</evidence>
<evidence type="ECO:0000256" key="1">
    <source>
        <dbReference type="ARBA" id="ARBA00004370"/>
    </source>
</evidence>
<reference evidence="8" key="1">
    <citation type="submission" date="2022-11" db="UniProtKB">
        <authorList>
            <consortium name="WormBaseParasite"/>
        </authorList>
    </citation>
    <scope>IDENTIFICATION</scope>
</reference>
<dbReference type="PANTHER" id="PTHR44755">
    <property type="entry name" value="NATRIURETIC PEPTIDE RECEPTOR 3-RELATED"/>
    <property type="match status" value="1"/>
</dbReference>